<dbReference type="NCBIfam" id="TIGR01168">
    <property type="entry name" value="YSIRK_signal"/>
    <property type="match status" value="1"/>
</dbReference>
<protein>
    <submittedName>
        <fullName evidence="7">R28 protein</fullName>
    </submittedName>
</protein>
<name>A0A239X511_STRAI</name>
<dbReference type="InterPro" id="IPR013783">
    <property type="entry name" value="Ig-like_fold"/>
</dbReference>
<feature type="domain" description="Gram-positive cocci surface proteins LPxTG" evidence="6">
    <location>
        <begin position="1074"/>
        <end position="1106"/>
    </location>
</feature>
<dbReference type="NCBIfam" id="TIGR02331">
    <property type="entry name" value="rib_alpha"/>
    <property type="match status" value="2"/>
</dbReference>
<dbReference type="InterPro" id="IPR059115">
    <property type="entry name" value="Rib"/>
</dbReference>
<feature type="region of interest" description="Disordered" evidence="5">
    <location>
        <begin position="52"/>
        <end position="91"/>
    </location>
</feature>
<dbReference type="InterPro" id="IPR044055">
    <property type="entry name" value="RibLong"/>
</dbReference>
<dbReference type="NCBIfam" id="TIGR01167">
    <property type="entry name" value="LPXTG_anchor"/>
    <property type="match status" value="1"/>
</dbReference>
<feature type="compositionally biased region" description="Acidic residues" evidence="5">
    <location>
        <begin position="737"/>
        <end position="762"/>
    </location>
</feature>
<evidence type="ECO:0000256" key="2">
    <source>
        <dbReference type="ARBA" id="ARBA00022525"/>
    </source>
</evidence>
<feature type="region of interest" description="Disordered" evidence="5">
    <location>
        <begin position="867"/>
        <end position="907"/>
    </location>
</feature>
<dbReference type="Pfam" id="PF08428">
    <property type="entry name" value="Rib"/>
    <property type="match status" value="2"/>
</dbReference>
<dbReference type="Proteomes" id="UP000215144">
    <property type="component" value="Chromosome 1"/>
</dbReference>
<dbReference type="NCBIfam" id="NF038186">
    <property type="entry name" value="YPDG_rpt"/>
    <property type="match status" value="1"/>
</dbReference>
<dbReference type="GO" id="GO:0016020">
    <property type="term" value="C:membrane"/>
    <property type="evidence" value="ECO:0007669"/>
    <property type="project" value="InterPro"/>
</dbReference>
<evidence type="ECO:0000256" key="5">
    <source>
        <dbReference type="SAM" id="MobiDB-lite"/>
    </source>
</evidence>
<dbReference type="EMBL" id="LT906454">
    <property type="protein sequence ID" value="SNV41074.1"/>
    <property type="molecule type" value="Genomic_DNA"/>
</dbReference>
<dbReference type="Pfam" id="PF05345">
    <property type="entry name" value="He_PIG"/>
    <property type="match status" value="1"/>
</dbReference>
<feature type="compositionally biased region" description="Low complexity" evidence="5">
    <location>
        <begin position="52"/>
        <end position="88"/>
    </location>
</feature>
<dbReference type="KEGG" id="saco:SAME_01287"/>
<evidence type="ECO:0000313" key="8">
    <source>
        <dbReference type="Proteomes" id="UP000215144"/>
    </source>
</evidence>
<accession>A0A239X511</accession>
<sequence length="1106" mass="117620">MSFFNKNRDLSQASQRYSIKKFKFGAASVLVGLSFLGYGAQTVLAETPAADTTATATPAAEEPVAAETPATEEPVAAEEPVAEEPATASVADAPAEGVALRAAVTEDPAALARVATTPDNGTLTDRSITSAIQEDLEANAIYSPGVVGDKQTYAGAAYVYRNGSMDNYNHDDVVRLGGTNVYLQWVNGEGYVSKVYYTTTNADGTFVIDLSKPEVDANGTSHEFILAGDENFSIRTWVKNPDPSKYSVILPGDKFYGFHNRLERTMESWDFTAGINRIVAARVGLQELPNAEEYLHKVEADRQVSPTGDGVWADTGNYGTIRGNVWYENGDITGSPAFIWYQNSWDINATGVKMVASYLNDEVTNLLDAWKAANPDYTLDMLRAAQAQIIGEYEASNGAGSHIAETVEAVVEADGSYYIPFRGLYGISSTKQNSGSSISHTITDEEYGTLVRDEDVTNSNLMAWNGTIGQKHRHINADYVYVSPVISDYAVWSKNFQNNTFESVNDTNVNALGSYNTSVTDFALLAPQPMHDVLVKDTVSNFGFPDDVVESRTGGLLPNREYQIQWFRDGVAYGDPMTVVSGDDGTAVSYPITVPDDLTGPTVFTSAVFRQGESTSNVTNALAADSFIANTPVKDSFVPSYEEKIVTPGNAETSLPTLVDANGAGTTAPTGTNFSIDPNYVDPAGYVVEIDETTGEVKVKAPATPTADTAETVEVPVIVTYPDGSTDTTVAKFLLDTDGDGIPDTTDKDDDGDGVTDTDETTDGTNPKDPNSIASSITPIDDQTGVVGTPITPVTVEVAKVPTGGSVKVDGLPDGVTYDPSIGEITGTPTTPKTSTVTVTVLDKDGNPVTGADGQPVIETFTFTVTPAPTQADTNTPEGKDQTVNVGETPKAEDSISNLPDLPDGTTVEFKDPIDTTTPGEKDGTVVVTYPDGSTDEVPVKVTVTDPRTDADKNTPEGKDQTVNVGETPKAEDSISNLPDLPDGTTVEFKDPIDTTTPGEKDGTVVVTYPDSSTDEVPVKVTVTDPKATTDTDNNDPKHDDTTGNSVKETTQIATNEVVNRRQSDASTKYQAKLPETGEESNLGILAGTAILFAVGALGKRKKKED</sequence>
<organism evidence="7 8">
    <name type="scientific">Streptococcus acidominimus</name>
    <dbReference type="NCBI Taxonomy" id="1326"/>
    <lineage>
        <taxon>Bacteria</taxon>
        <taxon>Bacillati</taxon>
        <taxon>Bacillota</taxon>
        <taxon>Bacilli</taxon>
        <taxon>Lactobacillales</taxon>
        <taxon>Streptococcaceae</taxon>
        <taxon>Streptococcus</taxon>
    </lineage>
</organism>
<dbReference type="Gene3D" id="3.10.20.890">
    <property type="match status" value="2"/>
</dbReference>
<feature type="compositionally biased region" description="Polar residues" evidence="5">
    <location>
        <begin position="867"/>
        <end position="886"/>
    </location>
</feature>
<feature type="compositionally biased region" description="Basic and acidic residues" evidence="5">
    <location>
        <begin position="988"/>
        <end position="1003"/>
    </location>
</feature>
<keyword evidence="1" id="KW-0134">Cell wall</keyword>
<feature type="compositionally biased region" description="Basic and acidic residues" evidence="5">
    <location>
        <begin position="947"/>
        <end position="960"/>
    </location>
</feature>
<dbReference type="InterPro" id="IPR005877">
    <property type="entry name" value="YSIRK_signal_dom"/>
</dbReference>
<dbReference type="GO" id="GO:0005509">
    <property type="term" value="F:calcium ion binding"/>
    <property type="evidence" value="ECO:0007669"/>
    <property type="project" value="InterPro"/>
</dbReference>
<dbReference type="Pfam" id="PF00746">
    <property type="entry name" value="Gram_pos_anchor"/>
    <property type="match status" value="1"/>
</dbReference>
<evidence type="ECO:0000259" key="6">
    <source>
        <dbReference type="PROSITE" id="PS50847"/>
    </source>
</evidence>
<evidence type="ECO:0000256" key="3">
    <source>
        <dbReference type="ARBA" id="ARBA00022729"/>
    </source>
</evidence>
<proteinExistence type="predicted"/>
<dbReference type="AlphaFoldDB" id="A0A239X511"/>
<keyword evidence="2" id="KW-0964">Secreted</keyword>
<feature type="region of interest" description="Disordered" evidence="5">
    <location>
        <begin position="1025"/>
        <end position="1049"/>
    </location>
</feature>
<dbReference type="InterPro" id="IPR019931">
    <property type="entry name" value="LPXTG_anchor"/>
</dbReference>
<feature type="region of interest" description="Disordered" evidence="5">
    <location>
        <begin position="946"/>
        <end position="1013"/>
    </location>
</feature>
<gene>
    <name evidence="7" type="primary">bca</name>
    <name evidence="7" type="ORF">SAMEA4504048_01287</name>
</gene>
<dbReference type="InterPro" id="IPR012706">
    <property type="entry name" value="Rib_alpha_Esp_rpt"/>
</dbReference>
<dbReference type="Pfam" id="PF18957">
    <property type="entry name" value="RibLong"/>
    <property type="match status" value="1"/>
</dbReference>
<feature type="compositionally biased region" description="Polar residues" evidence="5">
    <location>
        <begin position="768"/>
        <end position="778"/>
    </location>
</feature>
<evidence type="ECO:0000256" key="1">
    <source>
        <dbReference type="ARBA" id="ARBA00022512"/>
    </source>
</evidence>
<keyword evidence="3" id="KW-0732">Signal</keyword>
<dbReference type="InterPro" id="IPR015919">
    <property type="entry name" value="Cadherin-like_sf"/>
</dbReference>
<dbReference type="Pfam" id="PF04650">
    <property type="entry name" value="YSIRK_signal"/>
    <property type="match status" value="1"/>
</dbReference>
<dbReference type="Gene3D" id="2.60.40.10">
    <property type="entry name" value="Immunoglobulins"/>
    <property type="match status" value="1"/>
</dbReference>
<evidence type="ECO:0000256" key="4">
    <source>
        <dbReference type="ARBA" id="ARBA00023088"/>
    </source>
</evidence>
<keyword evidence="4" id="KW-0572">Peptidoglycan-anchor</keyword>
<dbReference type="RefSeq" id="WP_172843151.1">
    <property type="nucleotide sequence ID" value="NZ_LT906454.1"/>
</dbReference>
<dbReference type="PROSITE" id="PS50847">
    <property type="entry name" value="GRAM_POS_ANCHORING"/>
    <property type="match status" value="1"/>
</dbReference>
<feature type="region of interest" description="Disordered" evidence="5">
    <location>
        <begin position="736"/>
        <end position="787"/>
    </location>
</feature>
<evidence type="ECO:0000313" key="7">
    <source>
        <dbReference type="EMBL" id="SNV41074.1"/>
    </source>
</evidence>
<reference evidence="7 8" key="1">
    <citation type="submission" date="2017-06" db="EMBL/GenBank/DDBJ databases">
        <authorList>
            <consortium name="Pathogen Informatics"/>
        </authorList>
    </citation>
    <scope>NUCLEOTIDE SEQUENCE [LARGE SCALE GENOMIC DNA]</scope>
    <source>
        <strain evidence="7 8">NCTC11291</strain>
    </source>
</reference>
<dbReference type="SUPFAM" id="SSF49313">
    <property type="entry name" value="Cadherin-like"/>
    <property type="match status" value="1"/>
</dbReference>